<evidence type="ECO:0000313" key="1">
    <source>
        <dbReference type="EMBL" id="CAG8785745.1"/>
    </source>
</evidence>
<comment type="caution">
    <text evidence="1">The sequence shown here is derived from an EMBL/GenBank/DDBJ whole genome shotgun (WGS) entry which is preliminary data.</text>
</comment>
<feature type="non-terminal residue" evidence="1">
    <location>
        <position position="69"/>
    </location>
</feature>
<name>A0A9N9P340_9GLOM</name>
<gene>
    <name evidence="1" type="ORF">RFULGI_LOCUS16235</name>
</gene>
<evidence type="ECO:0000313" key="2">
    <source>
        <dbReference type="Proteomes" id="UP000789396"/>
    </source>
</evidence>
<sequence>QIIGIYNVGANLASIAKAIDYICAIVFKFLDLVKEQKNIETASHLGRPSILTNKDKQNFLNATINVNYN</sequence>
<organism evidence="1 2">
    <name type="scientific">Racocetra fulgida</name>
    <dbReference type="NCBI Taxonomy" id="60492"/>
    <lineage>
        <taxon>Eukaryota</taxon>
        <taxon>Fungi</taxon>
        <taxon>Fungi incertae sedis</taxon>
        <taxon>Mucoromycota</taxon>
        <taxon>Glomeromycotina</taxon>
        <taxon>Glomeromycetes</taxon>
        <taxon>Diversisporales</taxon>
        <taxon>Gigasporaceae</taxon>
        <taxon>Racocetra</taxon>
    </lineage>
</organism>
<feature type="non-terminal residue" evidence="1">
    <location>
        <position position="1"/>
    </location>
</feature>
<reference evidence="1" key="1">
    <citation type="submission" date="2021-06" db="EMBL/GenBank/DDBJ databases">
        <authorList>
            <person name="Kallberg Y."/>
            <person name="Tangrot J."/>
            <person name="Rosling A."/>
        </authorList>
    </citation>
    <scope>NUCLEOTIDE SEQUENCE</scope>
    <source>
        <strain evidence="1">IN212</strain>
    </source>
</reference>
<accession>A0A9N9P340</accession>
<dbReference type="Proteomes" id="UP000789396">
    <property type="component" value="Unassembled WGS sequence"/>
</dbReference>
<keyword evidence="2" id="KW-1185">Reference proteome</keyword>
<dbReference type="AlphaFoldDB" id="A0A9N9P340"/>
<protein>
    <submittedName>
        <fullName evidence="1">19647_t:CDS:1</fullName>
    </submittedName>
</protein>
<dbReference type="EMBL" id="CAJVPZ010056471">
    <property type="protein sequence ID" value="CAG8785745.1"/>
    <property type="molecule type" value="Genomic_DNA"/>
</dbReference>
<proteinExistence type="predicted"/>